<feature type="signal peptide" evidence="10">
    <location>
        <begin position="1"/>
        <end position="21"/>
    </location>
</feature>
<dbReference type="EC" id="3.4.13.22" evidence="9"/>
<protein>
    <recommendedName>
        <fullName evidence="9">D-alanyl-D-alanine dipeptidase</fullName>
        <shortName evidence="9">D-Ala-D-Ala dipeptidase</shortName>
        <ecNumber evidence="9">3.4.13.22</ecNumber>
    </recommendedName>
</protein>
<proteinExistence type="inferred from homology"/>
<evidence type="ECO:0000256" key="10">
    <source>
        <dbReference type="SAM" id="SignalP"/>
    </source>
</evidence>
<feature type="binding site" evidence="9">
    <location>
        <position position="160"/>
    </location>
    <ligand>
        <name>Zn(2+)</name>
        <dbReference type="ChEBI" id="CHEBI:29105"/>
        <note>catalytic</note>
    </ligand>
</feature>
<evidence type="ECO:0000313" key="11">
    <source>
        <dbReference type="EMBL" id="CAH0999250.1"/>
    </source>
</evidence>
<keyword evidence="7 9" id="KW-0482">Metalloprotease</keyword>
<comment type="function">
    <text evidence="9">Catalyzes hydrolysis of the D-alanyl-D-alanine dipeptide.</text>
</comment>
<dbReference type="RefSeq" id="WP_238749440.1">
    <property type="nucleotide sequence ID" value="NZ_CAKLPZ010000001.1"/>
</dbReference>
<evidence type="ECO:0000256" key="1">
    <source>
        <dbReference type="ARBA" id="ARBA00001362"/>
    </source>
</evidence>
<evidence type="ECO:0000256" key="3">
    <source>
        <dbReference type="ARBA" id="ARBA00022723"/>
    </source>
</evidence>
<comment type="cofactor">
    <cofactor evidence="9">
        <name>Zn(2+)</name>
        <dbReference type="ChEBI" id="CHEBI:29105"/>
    </cofactor>
    <text evidence="9">Binds 1 zinc ion per subunit.</text>
</comment>
<keyword evidence="6 9" id="KW-0224">Dipeptidase</keyword>
<comment type="caution">
    <text evidence="11">The sequence shown here is derived from an EMBL/GenBank/DDBJ whole genome shotgun (WGS) entry which is preliminary data.</text>
</comment>
<evidence type="ECO:0000256" key="2">
    <source>
        <dbReference type="ARBA" id="ARBA00022670"/>
    </source>
</evidence>
<evidence type="ECO:0000256" key="9">
    <source>
        <dbReference type="HAMAP-Rule" id="MF_01924"/>
    </source>
</evidence>
<feature type="active site" description="Proton donor/acceptor" evidence="9">
    <location>
        <position position="218"/>
    </location>
</feature>
<organism evidence="11 12">
    <name type="scientific">Neolewinella maritima</name>
    <dbReference type="NCBI Taxonomy" id="1383882"/>
    <lineage>
        <taxon>Bacteria</taxon>
        <taxon>Pseudomonadati</taxon>
        <taxon>Bacteroidota</taxon>
        <taxon>Saprospiria</taxon>
        <taxon>Saprospirales</taxon>
        <taxon>Lewinellaceae</taxon>
        <taxon>Neolewinella</taxon>
    </lineage>
</organism>
<gene>
    <name evidence="11" type="primary">ddpX</name>
    <name evidence="11" type="ORF">LEM8419_00547</name>
</gene>
<dbReference type="Proteomes" id="UP000837803">
    <property type="component" value="Unassembled WGS sequence"/>
</dbReference>
<keyword evidence="12" id="KW-1185">Reference proteome</keyword>
<name>A0ABN8F3A3_9BACT</name>
<sequence length="240" mass="26905">MKCLLFLPLLLLLWHCDTAPASPQDTIVMQAGFPIPPPAPAPIAIGAPILTPAPPDYDTTAWTELTRLAPTIELELRYATTDNFMKQVIYDCGRCFYRPEVARALAAAHDELSRSGLGLKMYDCYRPGPYQQRLWDVLPDARYVANPKRGSLHSRGAAADLTLINLDTGVKLDMGTPYDFFGEAAYTTTTDLPASVLQNRAILQDVLQRHGFATIRTEWWHFNFTGPRYPLSDWTWDCAD</sequence>
<dbReference type="InterPro" id="IPR000755">
    <property type="entry name" value="A_A_dipeptidase"/>
</dbReference>
<accession>A0ABN8F3A3</accession>
<dbReference type="PANTHER" id="PTHR43126:SF1">
    <property type="entry name" value="D-ALANYL-D-ALANINE DIPEPTIDASE"/>
    <property type="match status" value="1"/>
</dbReference>
<comment type="catalytic activity">
    <reaction evidence="1 9">
        <text>D-alanyl-D-alanine + H2O = 2 D-alanine</text>
        <dbReference type="Rhea" id="RHEA:20661"/>
        <dbReference type="ChEBI" id="CHEBI:15377"/>
        <dbReference type="ChEBI" id="CHEBI:57416"/>
        <dbReference type="ChEBI" id="CHEBI:57822"/>
        <dbReference type="EC" id="3.4.13.22"/>
    </reaction>
</comment>
<feature type="chain" id="PRO_5045748877" description="D-alanyl-D-alanine dipeptidase" evidence="10">
    <location>
        <begin position="22"/>
        <end position="240"/>
    </location>
</feature>
<keyword evidence="10" id="KW-0732">Signal</keyword>
<evidence type="ECO:0000313" key="12">
    <source>
        <dbReference type="Proteomes" id="UP000837803"/>
    </source>
</evidence>
<keyword evidence="5 9" id="KW-0862">Zinc</keyword>
<dbReference type="EMBL" id="CAKLPZ010000001">
    <property type="protein sequence ID" value="CAH0999250.1"/>
    <property type="molecule type" value="Genomic_DNA"/>
</dbReference>
<dbReference type="InterPro" id="IPR009045">
    <property type="entry name" value="Zn_M74/Hedgehog-like"/>
</dbReference>
<evidence type="ECO:0000256" key="5">
    <source>
        <dbReference type="ARBA" id="ARBA00022833"/>
    </source>
</evidence>
<feature type="binding site" evidence="9">
    <location>
        <position position="221"/>
    </location>
    <ligand>
        <name>Zn(2+)</name>
        <dbReference type="ChEBI" id="CHEBI:29105"/>
        <note>catalytic</note>
    </ligand>
</feature>
<dbReference type="Gene3D" id="3.30.1380.10">
    <property type="match status" value="1"/>
</dbReference>
<evidence type="ECO:0000256" key="7">
    <source>
        <dbReference type="ARBA" id="ARBA00023049"/>
    </source>
</evidence>
<dbReference type="GO" id="GO:0160237">
    <property type="term" value="F:D-Ala-D-Ala dipeptidase activity"/>
    <property type="evidence" value="ECO:0007669"/>
    <property type="project" value="UniProtKB-EC"/>
</dbReference>
<feature type="binding site" evidence="9">
    <location>
        <position position="153"/>
    </location>
    <ligand>
        <name>Zn(2+)</name>
        <dbReference type="ChEBI" id="CHEBI:29105"/>
        <note>catalytic</note>
    </ligand>
</feature>
<reference evidence="11" key="1">
    <citation type="submission" date="2021-12" db="EMBL/GenBank/DDBJ databases">
        <authorList>
            <person name="Rodrigo-Torres L."/>
            <person name="Arahal R. D."/>
            <person name="Lucena T."/>
        </authorList>
    </citation>
    <scope>NUCLEOTIDE SEQUENCE</scope>
    <source>
        <strain evidence="11">CECT 8419</strain>
    </source>
</reference>
<evidence type="ECO:0000256" key="8">
    <source>
        <dbReference type="ARBA" id="ARBA00023316"/>
    </source>
</evidence>
<dbReference type="HAMAP" id="MF_01924">
    <property type="entry name" value="A_A_dipeptidase"/>
    <property type="match status" value="1"/>
</dbReference>
<keyword evidence="4 9" id="KW-0378">Hydrolase</keyword>
<feature type="site" description="Transition state stabilizer" evidence="9">
    <location>
        <position position="126"/>
    </location>
</feature>
<keyword evidence="8" id="KW-0961">Cell wall biogenesis/degradation</keyword>
<dbReference type="SUPFAM" id="SSF55166">
    <property type="entry name" value="Hedgehog/DD-peptidase"/>
    <property type="match status" value="1"/>
</dbReference>
<dbReference type="CDD" id="cd14840">
    <property type="entry name" value="D-Ala-D-Ala_dipeptidase_Aad"/>
    <property type="match status" value="1"/>
</dbReference>
<dbReference type="PANTHER" id="PTHR43126">
    <property type="entry name" value="D-ALANYL-D-ALANINE DIPEPTIDASE"/>
    <property type="match status" value="1"/>
</dbReference>
<evidence type="ECO:0000256" key="6">
    <source>
        <dbReference type="ARBA" id="ARBA00022997"/>
    </source>
</evidence>
<keyword evidence="2 9" id="KW-0645">Protease</keyword>
<keyword evidence="3 9" id="KW-0479">Metal-binding</keyword>
<comment type="similarity">
    <text evidence="9">Belongs to the peptidase M15D family.</text>
</comment>
<dbReference type="Pfam" id="PF01427">
    <property type="entry name" value="Peptidase_M15"/>
    <property type="match status" value="1"/>
</dbReference>
<evidence type="ECO:0000256" key="4">
    <source>
        <dbReference type="ARBA" id="ARBA00022801"/>
    </source>
</evidence>